<evidence type="ECO:0000313" key="3">
    <source>
        <dbReference type="EMBL" id="KFM59770.1"/>
    </source>
</evidence>
<dbReference type="GO" id="GO:0003677">
    <property type="term" value="F:DNA binding"/>
    <property type="evidence" value="ECO:0007669"/>
    <property type="project" value="InterPro"/>
</dbReference>
<dbReference type="EMBL" id="KK113270">
    <property type="protein sequence ID" value="KFM59770.1"/>
    <property type="molecule type" value="Genomic_DNA"/>
</dbReference>
<comment type="subcellular location">
    <subcellularLocation>
        <location evidence="1">Nucleus</location>
    </subcellularLocation>
</comment>
<dbReference type="GO" id="GO:0005634">
    <property type="term" value="C:nucleus"/>
    <property type="evidence" value="ECO:0007669"/>
    <property type="project" value="UniProtKB-SubCell"/>
</dbReference>
<dbReference type="InterPro" id="IPR009057">
    <property type="entry name" value="Homeodomain-like_sf"/>
</dbReference>
<dbReference type="AlphaFoldDB" id="A0A087T3T1"/>
<keyword evidence="4" id="KW-1185">Reference proteome</keyword>
<gene>
    <name evidence="3" type="ORF">X975_01104</name>
</gene>
<feature type="non-terminal residue" evidence="3">
    <location>
        <position position="89"/>
    </location>
</feature>
<dbReference type="Proteomes" id="UP000054359">
    <property type="component" value="Unassembled WGS sequence"/>
</dbReference>
<evidence type="ECO:0000256" key="1">
    <source>
        <dbReference type="ARBA" id="ARBA00004123"/>
    </source>
</evidence>
<evidence type="ECO:0000259" key="2">
    <source>
        <dbReference type="Pfam" id="PF04218"/>
    </source>
</evidence>
<feature type="domain" description="HTH psq-type" evidence="2">
    <location>
        <begin position="46"/>
        <end position="77"/>
    </location>
</feature>
<dbReference type="SUPFAM" id="SSF46689">
    <property type="entry name" value="Homeodomain-like"/>
    <property type="match status" value="1"/>
</dbReference>
<dbReference type="InterPro" id="IPR007889">
    <property type="entry name" value="HTH_Psq"/>
</dbReference>
<name>A0A087T3T1_STEMI</name>
<dbReference type="Pfam" id="PF04218">
    <property type="entry name" value="CENP-B_N"/>
    <property type="match status" value="1"/>
</dbReference>
<sequence>MQIWCVVCNGRMLELWSVVLFKVNVGSESDQYLVVMTQKHYLSKCQKWRIIGRIERGQTQMEVAQDLNTPQSVMSRIRSCFLSTGSVDR</sequence>
<protein>
    <recommendedName>
        <fullName evidence="2">HTH psq-type domain-containing protein</fullName>
    </recommendedName>
</protein>
<proteinExistence type="predicted"/>
<organism evidence="3 4">
    <name type="scientific">Stegodyphus mimosarum</name>
    <name type="common">African social velvet spider</name>
    <dbReference type="NCBI Taxonomy" id="407821"/>
    <lineage>
        <taxon>Eukaryota</taxon>
        <taxon>Metazoa</taxon>
        <taxon>Ecdysozoa</taxon>
        <taxon>Arthropoda</taxon>
        <taxon>Chelicerata</taxon>
        <taxon>Arachnida</taxon>
        <taxon>Araneae</taxon>
        <taxon>Araneomorphae</taxon>
        <taxon>Entelegynae</taxon>
        <taxon>Eresoidea</taxon>
        <taxon>Eresidae</taxon>
        <taxon>Stegodyphus</taxon>
    </lineage>
</organism>
<evidence type="ECO:0000313" key="4">
    <source>
        <dbReference type="Proteomes" id="UP000054359"/>
    </source>
</evidence>
<reference evidence="3 4" key="1">
    <citation type="submission" date="2013-11" db="EMBL/GenBank/DDBJ databases">
        <title>Genome sequencing of Stegodyphus mimosarum.</title>
        <authorList>
            <person name="Bechsgaard J."/>
        </authorList>
    </citation>
    <scope>NUCLEOTIDE SEQUENCE [LARGE SCALE GENOMIC DNA]</scope>
</reference>
<accession>A0A087T3T1</accession>